<gene>
    <name evidence="7" type="ORF">A7K69_18095</name>
</gene>
<protein>
    <submittedName>
        <fullName evidence="7">MBL fold metallo-hydrolase</fullName>
    </submittedName>
</protein>
<dbReference type="GO" id="GO:0016787">
    <property type="term" value="F:hydrolase activity"/>
    <property type="evidence" value="ECO:0007669"/>
    <property type="project" value="UniProtKB-KW"/>
</dbReference>
<dbReference type="OrthoDB" id="333278at2"/>
<dbReference type="EMBL" id="LXMA01000009">
    <property type="protein sequence ID" value="OAT73711.1"/>
    <property type="molecule type" value="Genomic_DNA"/>
</dbReference>
<dbReference type="InterPro" id="IPR001279">
    <property type="entry name" value="Metallo-B-lactamas"/>
</dbReference>
<evidence type="ECO:0000313" key="8">
    <source>
        <dbReference type="Proteomes" id="UP000078290"/>
    </source>
</evidence>
<organism evidence="7 8">
    <name type="scientific">Parageobacillus thermoglucosidasius</name>
    <name type="common">Geobacillus thermoglucosidasius</name>
    <dbReference type="NCBI Taxonomy" id="1426"/>
    <lineage>
        <taxon>Bacteria</taxon>
        <taxon>Bacillati</taxon>
        <taxon>Bacillota</taxon>
        <taxon>Bacilli</taxon>
        <taxon>Bacillales</taxon>
        <taxon>Anoxybacillaceae</taxon>
        <taxon>Parageobacillus</taxon>
    </lineage>
</organism>
<dbReference type="SMART" id="SM00849">
    <property type="entry name" value="Lactamase_B"/>
    <property type="match status" value="1"/>
</dbReference>
<evidence type="ECO:0000313" key="7">
    <source>
        <dbReference type="EMBL" id="OAT73711.1"/>
    </source>
</evidence>
<name>A0A1B7KUG1_PARTM</name>
<sequence>MKVHVLHTGKVYIDRALAYKEKTLHPIPFTGWLRGKTKKMWVPVSSYLIEHPKGLILVDTGWHEEIRFNQKKHLGSLAYSMFKGDLPEGDSIAEKLDSLGIKSKDLDFVILTHLHSDHVSGLKHVQDAKEILTNEIEWKAAHKRIGYIKSMWNGVSIDTFSLTDIPYGPYKKGYDLFGDESLYLVHTPGHSDGMVSILVKMRNGWLVLASDVGYSEKSWEEMILPGVTTDKKAAYLSLKWLKDFSKRKDCIRVIANHDPAIIPGIIE</sequence>
<dbReference type="SUPFAM" id="SSF56281">
    <property type="entry name" value="Metallo-hydrolase/oxidoreductase"/>
    <property type="match status" value="1"/>
</dbReference>
<feature type="domain" description="Metallo-beta-lactamase" evidence="6">
    <location>
        <begin position="43"/>
        <end position="257"/>
    </location>
</feature>
<dbReference type="Gene3D" id="3.60.15.10">
    <property type="entry name" value="Ribonuclease Z/Hydroxyacylglutathione hydrolase-like"/>
    <property type="match status" value="1"/>
</dbReference>
<comment type="caution">
    <text evidence="7">The sequence shown here is derived from an EMBL/GenBank/DDBJ whole genome shotgun (WGS) entry which is preliminary data.</text>
</comment>
<evidence type="ECO:0000256" key="5">
    <source>
        <dbReference type="ARBA" id="ARBA00022833"/>
    </source>
</evidence>
<evidence type="ECO:0000256" key="3">
    <source>
        <dbReference type="ARBA" id="ARBA00022723"/>
    </source>
</evidence>
<dbReference type="RefSeq" id="WP_064550710.1">
    <property type="nucleotide sequence ID" value="NZ_LXMA01000009.1"/>
</dbReference>
<evidence type="ECO:0000256" key="2">
    <source>
        <dbReference type="ARBA" id="ARBA00007749"/>
    </source>
</evidence>
<dbReference type="InterPro" id="IPR036866">
    <property type="entry name" value="RibonucZ/Hydroxyglut_hydro"/>
</dbReference>
<reference evidence="8" key="1">
    <citation type="submission" date="2016-05" db="EMBL/GenBank/DDBJ databases">
        <authorList>
            <person name="Wang W."/>
            <person name="Zhu L."/>
        </authorList>
    </citation>
    <scope>NUCLEOTIDE SEQUENCE [LARGE SCALE GENOMIC DNA]</scope>
    <source>
        <strain evidence="8">W-2</strain>
    </source>
</reference>
<comment type="similarity">
    <text evidence="2">Belongs to the metallo-beta-lactamase superfamily.</text>
</comment>
<proteinExistence type="inferred from homology"/>
<dbReference type="PANTHER" id="PTHR42978">
    <property type="entry name" value="QUORUM-QUENCHING LACTONASE YTNP-RELATED-RELATED"/>
    <property type="match status" value="1"/>
</dbReference>
<dbReference type="InterPro" id="IPR051013">
    <property type="entry name" value="MBL_superfamily_lactonases"/>
</dbReference>
<comment type="cofactor">
    <cofactor evidence="1">
        <name>Zn(2+)</name>
        <dbReference type="ChEBI" id="CHEBI:29105"/>
    </cofactor>
</comment>
<keyword evidence="3" id="KW-0479">Metal-binding</keyword>
<keyword evidence="4 7" id="KW-0378">Hydrolase</keyword>
<dbReference type="PANTHER" id="PTHR42978:SF2">
    <property type="entry name" value="102 KBASES UNSTABLE REGION: FROM 1 TO 119443"/>
    <property type="match status" value="1"/>
</dbReference>
<keyword evidence="5" id="KW-0862">Zinc</keyword>
<evidence type="ECO:0000259" key="6">
    <source>
        <dbReference type="SMART" id="SM00849"/>
    </source>
</evidence>
<accession>A0A1B7KUG1</accession>
<dbReference type="CDD" id="cd07729">
    <property type="entry name" value="AHL_lactonase_MBL-fold"/>
    <property type="match status" value="1"/>
</dbReference>
<dbReference type="AlphaFoldDB" id="A0A1B7KUG1"/>
<dbReference type="Proteomes" id="UP000078290">
    <property type="component" value="Unassembled WGS sequence"/>
</dbReference>
<evidence type="ECO:0000256" key="4">
    <source>
        <dbReference type="ARBA" id="ARBA00022801"/>
    </source>
</evidence>
<evidence type="ECO:0000256" key="1">
    <source>
        <dbReference type="ARBA" id="ARBA00001947"/>
    </source>
</evidence>
<dbReference type="GO" id="GO:0046872">
    <property type="term" value="F:metal ion binding"/>
    <property type="evidence" value="ECO:0007669"/>
    <property type="project" value="UniProtKB-KW"/>
</dbReference>
<dbReference type="Pfam" id="PF00753">
    <property type="entry name" value="Lactamase_B"/>
    <property type="match status" value="1"/>
</dbReference>